<reference evidence="2" key="1">
    <citation type="journal article" date="2021" name="Proc. Natl. Acad. Sci. U.S.A.">
        <title>A Catalog of Tens of Thousands of Viruses from Human Metagenomes Reveals Hidden Associations with Chronic Diseases.</title>
        <authorList>
            <person name="Tisza M.J."/>
            <person name="Buck C.B."/>
        </authorList>
    </citation>
    <scope>NUCLEOTIDE SEQUENCE</scope>
    <source>
        <strain evidence="2">CtwuP1</strain>
    </source>
</reference>
<keyword evidence="2" id="KW-0675">Receptor</keyword>
<proteinExistence type="predicted"/>
<dbReference type="InterPro" id="IPR031899">
    <property type="entry name" value="Dit_N"/>
</dbReference>
<feature type="domain" description="Distal tail protein N-terminal" evidence="1">
    <location>
        <begin position="2"/>
        <end position="94"/>
    </location>
</feature>
<sequence>MDGIGFRKETDFSRVGDDFIEVESLLSQKIITGTMLFDSEDAYNEFLKFIRYAPLQFGYSQRSEWRYIKCIVSNLKKREITPYNEFCEVDVDFTSISQWQKNTQIVTAQRSEGSGKTYDYAYPYSYVDGAMGSAKIVNTGFENAPMRVHIFGPCQHPFWTMMQSGRVIGSGKVNTVINSGEQLIVDSSPLTLEMSRRDQNEKLICDEYQNGDFSTDRFLLAPIGESELIFSHEGSETLKVIIEVNEIAETV</sequence>
<name>A0A8S5TC73_9CAUD</name>
<protein>
    <submittedName>
        <fullName evidence="2">Putative receptor binding protein</fullName>
    </submittedName>
</protein>
<accession>A0A8S5TC73</accession>
<organism evidence="2">
    <name type="scientific">Siphoviridae sp. ctwuP1</name>
    <dbReference type="NCBI Taxonomy" id="2827972"/>
    <lineage>
        <taxon>Viruses</taxon>
        <taxon>Duplodnaviria</taxon>
        <taxon>Heunggongvirae</taxon>
        <taxon>Uroviricota</taxon>
        <taxon>Caudoviricetes</taxon>
    </lineage>
</organism>
<evidence type="ECO:0000313" key="2">
    <source>
        <dbReference type="EMBL" id="DAF60354.1"/>
    </source>
</evidence>
<dbReference type="Pfam" id="PF16774">
    <property type="entry name" value="Dit_N"/>
    <property type="match status" value="1"/>
</dbReference>
<dbReference type="EMBL" id="BK032787">
    <property type="protein sequence ID" value="DAF60354.1"/>
    <property type="molecule type" value="Genomic_DNA"/>
</dbReference>
<evidence type="ECO:0000259" key="1">
    <source>
        <dbReference type="Pfam" id="PF16774"/>
    </source>
</evidence>